<feature type="compositionally biased region" description="Basic residues" evidence="1">
    <location>
        <begin position="1"/>
        <end position="11"/>
    </location>
</feature>
<reference evidence="2 3" key="1">
    <citation type="journal article" date="2024" name="Nat. Commun.">
        <title>Phylogenomics reveals the evolutionary origins of lichenization in chlorophyte algae.</title>
        <authorList>
            <person name="Puginier C."/>
            <person name="Libourel C."/>
            <person name="Otte J."/>
            <person name="Skaloud P."/>
            <person name="Haon M."/>
            <person name="Grisel S."/>
            <person name="Petersen M."/>
            <person name="Berrin J.G."/>
            <person name="Delaux P.M."/>
            <person name="Dal Grande F."/>
            <person name="Keller J."/>
        </authorList>
    </citation>
    <scope>NUCLEOTIDE SEQUENCE [LARGE SCALE GENOMIC DNA]</scope>
    <source>
        <strain evidence="2 3">SAG 2036</strain>
    </source>
</reference>
<feature type="region of interest" description="Disordered" evidence="1">
    <location>
        <begin position="1"/>
        <end position="163"/>
    </location>
</feature>
<evidence type="ECO:0000256" key="1">
    <source>
        <dbReference type="SAM" id="MobiDB-lite"/>
    </source>
</evidence>
<dbReference type="AlphaFoldDB" id="A0AAW1NTM6"/>
<feature type="compositionally biased region" description="Basic residues" evidence="1">
    <location>
        <begin position="111"/>
        <end position="128"/>
    </location>
</feature>
<keyword evidence="3" id="KW-1185">Reference proteome</keyword>
<name>A0AAW1NTM6_9CHLO</name>
<feature type="compositionally biased region" description="Polar residues" evidence="1">
    <location>
        <begin position="30"/>
        <end position="42"/>
    </location>
</feature>
<dbReference type="EMBL" id="JALJOQ010000096">
    <property type="protein sequence ID" value="KAK9798593.1"/>
    <property type="molecule type" value="Genomic_DNA"/>
</dbReference>
<dbReference type="Proteomes" id="UP001465755">
    <property type="component" value="Unassembled WGS sequence"/>
</dbReference>
<feature type="compositionally biased region" description="Polar residues" evidence="1">
    <location>
        <begin position="94"/>
        <end position="109"/>
    </location>
</feature>
<feature type="compositionally biased region" description="Low complexity" evidence="1">
    <location>
        <begin position="76"/>
        <end position="86"/>
    </location>
</feature>
<accession>A0AAW1NTM6</accession>
<comment type="caution">
    <text evidence="2">The sequence shown here is derived from an EMBL/GenBank/DDBJ whole genome shotgun (WGS) entry which is preliminary data.</text>
</comment>
<proteinExistence type="predicted"/>
<protein>
    <submittedName>
        <fullName evidence="2">Uncharacterized protein</fullName>
    </submittedName>
</protein>
<sequence length="163" mass="17925">MGKGLSRRRRAQNFLKSHGKGTVLPPPPNVSQKTEANYQPKSLQRLLQVKALAEGRGKSAPSQATSPKIEVDSLKAQQSAPAAPARPSEEKGSSRTVSAQVPSKPSSQRPVRAKRKEHLKARKQRLKVTKTQPDDLELDPIQPAFGEQVLAPPQIKFRTKSRK</sequence>
<organism evidence="2 3">
    <name type="scientific">Symbiochloris irregularis</name>
    <dbReference type="NCBI Taxonomy" id="706552"/>
    <lineage>
        <taxon>Eukaryota</taxon>
        <taxon>Viridiplantae</taxon>
        <taxon>Chlorophyta</taxon>
        <taxon>core chlorophytes</taxon>
        <taxon>Trebouxiophyceae</taxon>
        <taxon>Trebouxiales</taxon>
        <taxon>Trebouxiaceae</taxon>
        <taxon>Symbiochloris</taxon>
    </lineage>
</organism>
<gene>
    <name evidence="2" type="ORF">WJX73_005819</name>
</gene>
<evidence type="ECO:0000313" key="2">
    <source>
        <dbReference type="EMBL" id="KAK9798593.1"/>
    </source>
</evidence>
<evidence type="ECO:0000313" key="3">
    <source>
        <dbReference type="Proteomes" id="UP001465755"/>
    </source>
</evidence>